<organism evidence="1 2">
    <name type="scientific">Collinsella tanakaei</name>
    <dbReference type="NCBI Taxonomy" id="626935"/>
    <lineage>
        <taxon>Bacteria</taxon>
        <taxon>Bacillati</taxon>
        <taxon>Actinomycetota</taxon>
        <taxon>Coriobacteriia</taxon>
        <taxon>Coriobacteriales</taxon>
        <taxon>Coriobacteriaceae</taxon>
        <taxon>Collinsella</taxon>
    </lineage>
</organism>
<dbReference type="Gene3D" id="3.40.190.10">
    <property type="entry name" value="Periplasmic binding protein-like II"/>
    <property type="match status" value="2"/>
</dbReference>
<comment type="caution">
    <text evidence="1">The sequence shown here is derived from an EMBL/GenBank/DDBJ whole genome shotgun (WGS) entry which is preliminary data.</text>
</comment>
<dbReference type="EMBL" id="QSRJ01000002">
    <property type="protein sequence ID" value="RGL11576.1"/>
    <property type="molecule type" value="Genomic_DNA"/>
</dbReference>
<dbReference type="SUPFAM" id="SSF53850">
    <property type="entry name" value="Periplasmic binding protein-like II"/>
    <property type="match status" value="1"/>
</dbReference>
<dbReference type="RefSeq" id="WP_117678935.1">
    <property type="nucleotide sequence ID" value="NZ_QSRJ01000002.1"/>
</dbReference>
<dbReference type="Proteomes" id="UP000260943">
    <property type="component" value="Unassembled WGS sequence"/>
</dbReference>
<accession>A0A3E4QWG0</accession>
<dbReference type="PROSITE" id="PS51318">
    <property type="entry name" value="TAT"/>
    <property type="match status" value="1"/>
</dbReference>
<dbReference type="PANTHER" id="PTHR30024:SF46">
    <property type="entry name" value="ABC TRANSPORTER, SUBSTRATE-BINDING LIPOPROTEIN"/>
    <property type="match status" value="1"/>
</dbReference>
<evidence type="ECO:0000313" key="1">
    <source>
        <dbReference type="EMBL" id="RGL11576.1"/>
    </source>
</evidence>
<reference evidence="1 2" key="1">
    <citation type="submission" date="2018-08" db="EMBL/GenBank/DDBJ databases">
        <title>A genome reference for cultivated species of the human gut microbiota.</title>
        <authorList>
            <person name="Zou Y."/>
            <person name="Xue W."/>
            <person name="Luo G."/>
        </authorList>
    </citation>
    <scope>NUCLEOTIDE SEQUENCE [LARGE SCALE GENOMIC DNA]</scope>
    <source>
        <strain evidence="1 2">TF08-14</strain>
    </source>
</reference>
<evidence type="ECO:0000313" key="2">
    <source>
        <dbReference type="Proteomes" id="UP000260943"/>
    </source>
</evidence>
<dbReference type="PIRSF" id="PIRSF027386">
    <property type="entry name" value="UCP027386_ABC_sbc_TM0202"/>
    <property type="match status" value="1"/>
</dbReference>
<sequence length="386" mass="39274">MKNNHNTPASVDKYHLLEAAACRAADSAVMGRRGFLTGALALGLAGALSACTGNGNAAGSATGSAAAAGSSSATASKTTVRVASLKGPTSMGLVGFMQKAGQLTAEGASEMEGSGKDLINAYEFQMMTAADQIMPSMIKGDLDIALLPANAASVLYAKSKGAVRCLNINTLGVLSVVTGDATVTAFEDLAGRTVYLTGKGTTPEYVMNYLLDAAGIADTVTLEFKSEAAEVVSVLAADPQAVGVLPQPFVTAAQVKNSALTAPVDLTEVWERLAGDTGSQLLTGVTVARAAFVDENPDAVDEFIREQSASVDAVNADSATAAKLVVAAGIVEAEPVAAKAIPVCHITCIEGSQMRDALEGYLDVLYNADASSVGGAMPGDDFYYQA</sequence>
<gene>
    <name evidence="1" type="ORF">DXC81_01930</name>
</gene>
<dbReference type="InterPro" id="IPR006311">
    <property type="entry name" value="TAT_signal"/>
</dbReference>
<dbReference type="AlphaFoldDB" id="A0A3E4QWG0"/>
<name>A0A3E4QWG0_9ACTN</name>
<dbReference type="PANTHER" id="PTHR30024">
    <property type="entry name" value="ALIPHATIC SULFONATES-BINDING PROTEIN-RELATED"/>
    <property type="match status" value="1"/>
</dbReference>
<proteinExistence type="predicted"/>
<dbReference type="InterPro" id="IPR027024">
    <property type="entry name" value="UCP027386_ABC_sbc_TM0202"/>
</dbReference>
<protein>
    <submittedName>
        <fullName evidence="1">ABC transporter substrate-binding protein</fullName>
    </submittedName>
</protein>